<comment type="caution">
    <text evidence="3">The sequence shown here is derived from an EMBL/GenBank/DDBJ whole genome shotgun (WGS) entry which is preliminary data.</text>
</comment>
<dbReference type="SUPFAM" id="SSF56091">
    <property type="entry name" value="DNA ligase/mRNA capping enzyme, catalytic domain"/>
    <property type="match status" value="1"/>
</dbReference>
<feature type="domain" description="RNA ligase" evidence="2">
    <location>
        <begin position="347"/>
        <end position="533"/>
    </location>
</feature>
<reference evidence="3" key="2">
    <citation type="submission" date="2023-06" db="EMBL/GenBank/DDBJ databases">
        <authorList>
            <consortium name="Lawrence Berkeley National Laboratory"/>
            <person name="Haridas S."/>
            <person name="Hensen N."/>
            <person name="Bonometti L."/>
            <person name="Westerberg I."/>
            <person name="Brannstrom I.O."/>
            <person name="Guillou S."/>
            <person name="Cros-Aarteil S."/>
            <person name="Calhoun S."/>
            <person name="Kuo A."/>
            <person name="Mondo S."/>
            <person name="Pangilinan J."/>
            <person name="Riley R."/>
            <person name="Labutti K."/>
            <person name="Andreopoulos B."/>
            <person name="Lipzen A."/>
            <person name="Chen C."/>
            <person name="Yanf M."/>
            <person name="Daum C."/>
            <person name="Ng V."/>
            <person name="Clum A."/>
            <person name="Steindorff A."/>
            <person name="Ohm R."/>
            <person name="Martin F."/>
            <person name="Silar P."/>
            <person name="Natvig D."/>
            <person name="Lalanne C."/>
            <person name="Gautier V."/>
            <person name="Ament-Velasquez S.L."/>
            <person name="Kruys A."/>
            <person name="Hutchinson M.I."/>
            <person name="Powell A.J."/>
            <person name="Barry K."/>
            <person name="Miller A.N."/>
            <person name="Grigoriev I.V."/>
            <person name="Debuchy R."/>
            <person name="Gladieux P."/>
            <person name="Thoren M.H."/>
            <person name="Johannesson H."/>
        </authorList>
    </citation>
    <scope>NUCLEOTIDE SEQUENCE</scope>
    <source>
        <strain evidence="3">CBS 118394</strain>
    </source>
</reference>
<feature type="compositionally biased region" description="Polar residues" evidence="1">
    <location>
        <begin position="119"/>
        <end position="133"/>
    </location>
</feature>
<name>A0AAE0M3F8_9PEZI</name>
<reference evidence="3" key="1">
    <citation type="journal article" date="2023" name="Mol. Phylogenet. Evol.">
        <title>Genome-scale phylogeny and comparative genomics of the fungal order Sordariales.</title>
        <authorList>
            <person name="Hensen N."/>
            <person name="Bonometti L."/>
            <person name="Westerberg I."/>
            <person name="Brannstrom I.O."/>
            <person name="Guillou S."/>
            <person name="Cros-Aarteil S."/>
            <person name="Calhoun S."/>
            <person name="Haridas S."/>
            <person name="Kuo A."/>
            <person name="Mondo S."/>
            <person name="Pangilinan J."/>
            <person name="Riley R."/>
            <person name="LaButti K."/>
            <person name="Andreopoulos B."/>
            <person name="Lipzen A."/>
            <person name="Chen C."/>
            <person name="Yan M."/>
            <person name="Daum C."/>
            <person name="Ng V."/>
            <person name="Clum A."/>
            <person name="Steindorff A."/>
            <person name="Ohm R.A."/>
            <person name="Martin F."/>
            <person name="Silar P."/>
            <person name="Natvig D.O."/>
            <person name="Lalanne C."/>
            <person name="Gautier V."/>
            <person name="Ament-Velasquez S.L."/>
            <person name="Kruys A."/>
            <person name="Hutchinson M.I."/>
            <person name="Powell A.J."/>
            <person name="Barry K."/>
            <person name="Miller A.N."/>
            <person name="Grigoriev I.V."/>
            <person name="Debuchy R."/>
            <person name="Gladieux P."/>
            <person name="Hiltunen Thoren M."/>
            <person name="Johannesson H."/>
        </authorList>
    </citation>
    <scope>NUCLEOTIDE SEQUENCE</scope>
    <source>
        <strain evidence="3">CBS 118394</strain>
    </source>
</reference>
<protein>
    <recommendedName>
        <fullName evidence="2">RNA ligase domain-containing protein</fullName>
    </recommendedName>
</protein>
<evidence type="ECO:0000256" key="1">
    <source>
        <dbReference type="SAM" id="MobiDB-lite"/>
    </source>
</evidence>
<evidence type="ECO:0000313" key="3">
    <source>
        <dbReference type="EMBL" id="KAK3317956.1"/>
    </source>
</evidence>
<proteinExistence type="predicted"/>
<evidence type="ECO:0000313" key="4">
    <source>
        <dbReference type="Proteomes" id="UP001283341"/>
    </source>
</evidence>
<sequence>MKEYSPLPYIISLYRHTACNNIFTGGKYQKGSSRLTTHRHTHLNYQTSSHTILNPQKILTSKDKMAPENKSSIKIDAGLHDWLLSAITESGAQLRVPSESTPTPKDEPETPPKTEGPLQPQTETLTDTDNPPTHTRKLVTIKQVNSVTHLDKTHNLVNIEGWNVVVRKSKSVASGELVIFVEVDSFLPAGGKYEQLFAEVGNLITFEGVNGYRVGTKTHISGIKKKLITQGHVYSLVDFPPIFSEFQTLKYDFKFTRQPTDNDDGFVAHLRQIDFTSHLGVRKWETAAETATGKNAAAINSSSCCSSSGTSGTVKAKYPAFILKTNTERMENCPNLFTKDKYRSMVFQESVKMDGASMTVYFVHKDSRYFSHLGALSDPAPKHAVHPNGRFGVCSKNRDYAFTDDPKKHGSYPYWLAAVKDNFHVKLPALGQTIAVQGELVGWNINGNNHGYAKNAYDIFVFSVFQIEGSRRWDPEEVELFAKEHWFKHVPVRGYYTIPQIARKHDDLQARAELTCHEGLVYKNCTDGRWFKALSKRYILERGDEAQASKAANGGMFGERGEKTLVSSFERWQMPEDEAEELFRAWEEEQEVLLGEDAALAAWFKAWEEEWNAVTQMVSNKWQKKTEGLDANLEKSKESRRRELIEWLGL</sequence>
<evidence type="ECO:0000259" key="2">
    <source>
        <dbReference type="Pfam" id="PF09414"/>
    </source>
</evidence>
<feature type="region of interest" description="Disordered" evidence="1">
    <location>
        <begin position="93"/>
        <end position="134"/>
    </location>
</feature>
<gene>
    <name evidence="3" type="ORF">B0H66DRAFT_621418</name>
</gene>
<keyword evidence="4" id="KW-1185">Reference proteome</keyword>
<dbReference type="Pfam" id="PF21189">
    <property type="entry name" value="PHA02142"/>
    <property type="match status" value="1"/>
</dbReference>
<dbReference type="Pfam" id="PF09414">
    <property type="entry name" value="RNA_ligase"/>
    <property type="match status" value="1"/>
</dbReference>
<dbReference type="AlphaFoldDB" id="A0AAE0M3F8"/>
<organism evidence="3 4">
    <name type="scientific">Apodospora peruviana</name>
    <dbReference type="NCBI Taxonomy" id="516989"/>
    <lineage>
        <taxon>Eukaryota</taxon>
        <taxon>Fungi</taxon>
        <taxon>Dikarya</taxon>
        <taxon>Ascomycota</taxon>
        <taxon>Pezizomycotina</taxon>
        <taxon>Sordariomycetes</taxon>
        <taxon>Sordariomycetidae</taxon>
        <taxon>Sordariales</taxon>
        <taxon>Lasiosphaeriaceae</taxon>
        <taxon>Apodospora</taxon>
    </lineage>
</organism>
<dbReference type="EMBL" id="JAUEDM010000004">
    <property type="protein sequence ID" value="KAK3317956.1"/>
    <property type="molecule type" value="Genomic_DNA"/>
</dbReference>
<accession>A0AAE0M3F8</accession>
<dbReference type="Proteomes" id="UP001283341">
    <property type="component" value="Unassembled WGS sequence"/>
</dbReference>
<dbReference type="Gene3D" id="3.30.470.30">
    <property type="entry name" value="DNA ligase/mRNA capping enzyme"/>
    <property type="match status" value="1"/>
</dbReference>
<dbReference type="InterPro" id="IPR021122">
    <property type="entry name" value="RNA_ligase_dom_REL/Rnl2"/>
</dbReference>